<feature type="region of interest" description="Disordered" evidence="10">
    <location>
        <begin position="71"/>
        <end position="138"/>
    </location>
</feature>
<feature type="region of interest" description="Disordered" evidence="10">
    <location>
        <begin position="13"/>
        <end position="56"/>
    </location>
</feature>
<dbReference type="Pfam" id="PF00046">
    <property type="entry name" value="Homeodomain"/>
    <property type="match status" value="1"/>
</dbReference>
<dbReference type="EMBL" id="JAIFTH010002685">
    <property type="protein sequence ID" value="KAG9508394.1"/>
    <property type="molecule type" value="Genomic_DNA"/>
</dbReference>
<reference evidence="12 13" key="1">
    <citation type="submission" date="2020-10" db="EMBL/GenBank/DDBJ databases">
        <authorList>
            <person name="Klimov P.B."/>
            <person name="Dyachkov S.M."/>
            <person name="Chetverikov P.E."/>
        </authorList>
    </citation>
    <scope>NUCLEOTIDE SEQUENCE [LARGE SCALE GENOMIC DNA]</scope>
    <source>
        <strain evidence="12">BMOC 18-1129-001#AD2665</strain>
        <tissue evidence="12">Entire mites</tissue>
    </source>
</reference>
<feature type="DNA-binding region" description="Homeobox" evidence="8">
    <location>
        <begin position="134"/>
        <end position="193"/>
    </location>
</feature>
<feature type="compositionally biased region" description="Low complexity" evidence="10">
    <location>
        <begin position="71"/>
        <end position="81"/>
    </location>
</feature>
<dbReference type="Gene3D" id="1.10.10.60">
    <property type="entry name" value="Homeodomain-like"/>
    <property type="match status" value="1"/>
</dbReference>
<dbReference type="GO" id="GO:0003677">
    <property type="term" value="F:DNA binding"/>
    <property type="evidence" value="ECO:0007669"/>
    <property type="project" value="UniProtKB-KW"/>
</dbReference>
<comment type="caution">
    <text evidence="12">The sequence shown here is derived from an EMBL/GenBank/DDBJ whole genome shotgun (WGS) entry which is preliminary data.</text>
</comment>
<keyword evidence="13" id="KW-1185">Reference proteome</keyword>
<keyword evidence="5" id="KW-0804">Transcription</keyword>
<keyword evidence="4 8" id="KW-0371">Homeobox</keyword>
<dbReference type="PANTHER" id="PTHR46110">
    <property type="entry name" value="HOMEOBOX PROTEIN HMX"/>
    <property type="match status" value="1"/>
</dbReference>
<evidence type="ECO:0000256" key="1">
    <source>
        <dbReference type="ARBA" id="ARBA00004123"/>
    </source>
</evidence>
<protein>
    <submittedName>
        <fullName evidence="12">Homeobox protein HMX2</fullName>
    </submittedName>
</protein>
<keyword evidence="6 8" id="KW-0539">Nucleus</keyword>
<keyword evidence="2" id="KW-0805">Transcription regulation</keyword>
<evidence type="ECO:0000256" key="9">
    <source>
        <dbReference type="RuleBase" id="RU000682"/>
    </source>
</evidence>
<proteinExistence type="inferred from homology"/>
<feature type="domain" description="Homeobox" evidence="11">
    <location>
        <begin position="132"/>
        <end position="192"/>
    </location>
</feature>
<evidence type="ECO:0000256" key="4">
    <source>
        <dbReference type="ARBA" id="ARBA00023155"/>
    </source>
</evidence>
<feature type="compositionally biased region" description="Low complexity" evidence="10">
    <location>
        <begin position="33"/>
        <end position="45"/>
    </location>
</feature>
<dbReference type="PROSITE" id="PS50071">
    <property type="entry name" value="HOMEOBOX_2"/>
    <property type="match status" value="1"/>
</dbReference>
<dbReference type="PRINTS" id="PR00024">
    <property type="entry name" value="HOMEOBOX"/>
</dbReference>
<comment type="similarity">
    <text evidence="7">Belongs to the HMX homeobox family.</text>
</comment>
<dbReference type="PANTHER" id="PTHR46110:SF3">
    <property type="entry name" value="HOMEOBOX PROTEIN HMX"/>
    <property type="match status" value="1"/>
</dbReference>
<feature type="compositionally biased region" description="Low complexity" evidence="10">
    <location>
        <begin position="93"/>
        <end position="110"/>
    </location>
</feature>
<dbReference type="InterPro" id="IPR009057">
    <property type="entry name" value="Homeodomain-like_sf"/>
</dbReference>
<evidence type="ECO:0000256" key="3">
    <source>
        <dbReference type="ARBA" id="ARBA00023125"/>
    </source>
</evidence>
<evidence type="ECO:0000256" key="5">
    <source>
        <dbReference type="ARBA" id="ARBA00023163"/>
    </source>
</evidence>
<dbReference type="SMART" id="SM00389">
    <property type="entry name" value="HOX"/>
    <property type="match status" value="1"/>
</dbReference>
<feature type="compositionally biased region" description="Basic residues" evidence="10">
    <location>
        <begin position="111"/>
        <end position="123"/>
    </location>
</feature>
<dbReference type="SUPFAM" id="SSF46689">
    <property type="entry name" value="Homeodomain-like"/>
    <property type="match status" value="1"/>
</dbReference>
<dbReference type="InterPro" id="IPR051300">
    <property type="entry name" value="HMX_Homeobox_TF"/>
</dbReference>
<evidence type="ECO:0000259" key="11">
    <source>
        <dbReference type="PROSITE" id="PS50071"/>
    </source>
</evidence>
<organism evidence="12 13">
    <name type="scientific">Fragariocoptes setiger</name>
    <dbReference type="NCBI Taxonomy" id="1670756"/>
    <lineage>
        <taxon>Eukaryota</taxon>
        <taxon>Metazoa</taxon>
        <taxon>Ecdysozoa</taxon>
        <taxon>Arthropoda</taxon>
        <taxon>Chelicerata</taxon>
        <taxon>Arachnida</taxon>
        <taxon>Acari</taxon>
        <taxon>Acariformes</taxon>
        <taxon>Trombidiformes</taxon>
        <taxon>Prostigmata</taxon>
        <taxon>Eupodina</taxon>
        <taxon>Eriophyoidea</taxon>
        <taxon>Phytoptidae</taxon>
        <taxon>Fragariocoptes</taxon>
    </lineage>
</organism>
<dbReference type="InterPro" id="IPR001356">
    <property type="entry name" value="HD"/>
</dbReference>
<name>A0ABQ7S4Q0_9ACAR</name>
<evidence type="ECO:0000313" key="13">
    <source>
        <dbReference type="Proteomes" id="UP000825002"/>
    </source>
</evidence>
<dbReference type="PROSITE" id="PS00027">
    <property type="entry name" value="HOMEOBOX_1"/>
    <property type="match status" value="1"/>
</dbReference>
<evidence type="ECO:0000256" key="8">
    <source>
        <dbReference type="PROSITE-ProRule" id="PRU00108"/>
    </source>
</evidence>
<evidence type="ECO:0000313" key="12">
    <source>
        <dbReference type="EMBL" id="KAG9508394.1"/>
    </source>
</evidence>
<evidence type="ECO:0000256" key="10">
    <source>
        <dbReference type="SAM" id="MobiDB-lite"/>
    </source>
</evidence>
<keyword evidence="3 8" id="KW-0238">DNA-binding</keyword>
<feature type="compositionally biased region" description="Basic residues" evidence="10">
    <location>
        <begin position="82"/>
        <end position="92"/>
    </location>
</feature>
<evidence type="ECO:0000256" key="6">
    <source>
        <dbReference type="ARBA" id="ARBA00023242"/>
    </source>
</evidence>
<dbReference type="InterPro" id="IPR017970">
    <property type="entry name" value="Homeobox_CS"/>
</dbReference>
<dbReference type="Proteomes" id="UP000825002">
    <property type="component" value="Unassembled WGS sequence"/>
</dbReference>
<feature type="non-terminal residue" evidence="12">
    <location>
        <position position="1"/>
    </location>
</feature>
<accession>A0ABQ7S4Q0</accession>
<dbReference type="CDD" id="cd00086">
    <property type="entry name" value="homeodomain"/>
    <property type="match status" value="1"/>
</dbReference>
<dbReference type="InterPro" id="IPR020479">
    <property type="entry name" value="HD_metazoa"/>
</dbReference>
<gene>
    <name evidence="12" type="primary">Hmx2</name>
    <name evidence="12" type="ORF">GZH46_03114</name>
</gene>
<evidence type="ECO:0000256" key="2">
    <source>
        <dbReference type="ARBA" id="ARBA00023015"/>
    </source>
</evidence>
<comment type="subcellular location">
    <subcellularLocation>
        <location evidence="1 8 9">Nucleus</location>
    </subcellularLocation>
</comment>
<sequence>MKPFTIDFILNLTTNNNKQQQQRRQEQREQSSFDESSSDISDNSNHATSDRSIAAPNDTHAKLRLHPFAYHSTSNHNSNHTHNSHSHSHSHLTHSSTQQHLHLHQLAQQQQHHHHHQHQHQSHQHQQQQHLSRKKKTRTVFTRSQVTTLENTFNHKKYLTSNERSCLAISLSLTETQVKIWFQNRRNKWKRQVSAEYEAQRVMAAAAWVSYST</sequence>
<evidence type="ECO:0000256" key="7">
    <source>
        <dbReference type="ARBA" id="ARBA00038165"/>
    </source>
</evidence>